<proteinExistence type="predicted"/>
<dbReference type="Pfam" id="PF22752">
    <property type="entry name" value="DUF488-N3i"/>
    <property type="match status" value="1"/>
</dbReference>
<organism evidence="1 2">
    <name type="scientific">Escherichia coli</name>
    <dbReference type="NCBI Taxonomy" id="562"/>
    <lineage>
        <taxon>Bacteria</taxon>
        <taxon>Pseudomonadati</taxon>
        <taxon>Pseudomonadota</taxon>
        <taxon>Gammaproteobacteria</taxon>
        <taxon>Enterobacterales</taxon>
        <taxon>Enterobacteriaceae</taxon>
        <taxon>Escherichia</taxon>
    </lineage>
</organism>
<name>A0A377CGG4_ECOLX</name>
<dbReference type="InterPro" id="IPR052552">
    <property type="entry name" value="YeaO-like"/>
</dbReference>
<protein>
    <submittedName>
        <fullName evidence="1">Putative cytoplasmic protein</fullName>
    </submittedName>
</protein>
<dbReference type="Proteomes" id="UP000254088">
    <property type="component" value="Unassembled WGS sequence"/>
</dbReference>
<dbReference type="PANTHER" id="PTHR36849:SF1">
    <property type="entry name" value="CYTOPLASMIC PROTEIN"/>
    <property type="match status" value="1"/>
</dbReference>
<gene>
    <name evidence="1" type="primary">yeaO</name>
    <name evidence="1" type="ORF">NCTC10429_03362</name>
</gene>
<sequence length="169" mass="19144">MNIQCKRVYDPAEQSDGYRVLVDRLWPRGIKKTDLALDEWDKEITPSTELRKAFHGEVVDFATFREQYLAELAQHEQEGKRLADIAKKTAADPALRSKKTPRRTMRWCWPTGYVACDFSTASGGYFSPAGWSRRHNAHSSIVSPPGNLQLLLTPCAVDTGMSVPPFCWQ</sequence>
<dbReference type="EMBL" id="UGEX01000001">
    <property type="protein sequence ID" value="STL92960.1"/>
    <property type="molecule type" value="Genomic_DNA"/>
</dbReference>
<dbReference type="AlphaFoldDB" id="A0A377CGG4"/>
<accession>A0A377CGG4</accession>
<evidence type="ECO:0000313" key="1">
    <source>
        <dbReference type="EMBL" id="STL92960.1"/>
    </source>
</evidence>
<evidence type="ECO:0000313" key="2">
    <source>
        <dbReference type="Proteomes" id="UP000254088"/>
    </source>
</evidence>
<reference evidence="1 2" key="1">
    <citation type="submission" date="2018-06" db="EMBL/GenBank/DDBJ databases">
        <authorList>
            <consortium name="Pathogen Informatics"/>
            <person name="Doyle S."/>
        </authorList>
    </citation>
    <scope>NUCLEOTIDE SEQUENCE [LARGE SCALE GENOMIC DNA]</scope>
    <source>
        <strain evidence="1 2">NCTC10429</strain>
    </source>
</reference>
<dbReference type="PANTHER" id="PTHR36849">
    <property type="entry name" value="CYTOPLASMIC PROTEIN-RELATED"/>
    <property type="match status" value="1"/>
</dbReference>